<proteinExistence type="predicted"/>
<reference evidence="3" key="1">
    <citation type="submission" date="2022-06" db="EMBL/GenBank/DDBJ databases">
        <authorList>
            <person name="Andreotti S."/>
            <person name="Wyler E."/>
        </authorList>
    </citation>
    <scope>NUCLEOTIDE SEQUENCE</scope>
</reference>
<dbReference type="GO" id="GO:0005576">
    <property type="term" value="C:extracellular region"/>
    <property type="evidence" value="ECO:0007669"/>
    <property type="project" value="InterPro"/>
</dbReference>
<dbReference type="InterPro" id="IPR036645">
    <property type="entry name" value="Elafin-like_sf"/>
</dbReference>
<dbReference type="InterPro" id="IPR008197">
    <property type="entry name" value="WAP_dom"/>
</dbReference>
<keyword evidence="4" id="KW-1185">Reference proteome</keyword>
<dbReference type="Proteomes" id="UP001152836">
    <property type="component" value="Unassembled WGS sequence"/>
</dbReference>
<evidence type="ECO:0000259" key="2">
    <source>
        <dbReference type="PROSITE" id="PS51390"/>
    </source>
</evidence>
<dbReference type="Gene3D" id="4.10.75.10">
    <property type="entry name" value="Elafin-like"/>
    <property type="match status" value="1"/>
</dbReference>
<dbReference type="GO" id="GO:0030414">
    <property type="term" value="F:peptidase inhibitor activity"/>
    <property type="evidence" value="ECO:0007669"/>
    <property type="project" value="InterPro"/>
</dbReference>
<evidence type="ECO:0000313" key="4">
    <source>
        <dbReference type="Proteomes" id="UP001152836"/>
    </source>
</evidence>
<evidence type="ECO:0000256" key="1">
    <source>
        <dbReference type="SAM" id="SignalP"/>
    </source>
</evidence>
<dbReference type="AlphaFoldDB" id="A0AAU9YQ62"/>
<dbReference type="EMBL" id="CALSGD010000043">
    <property type="protein sequence ID" value="CAH6776834.1"/>
    <property type="molecule type" value="Genomic_DNA"/>
</dbReference>
<accession>A0AAU9YQ62</accession>
<dbReference type="SMART" id="SM00217">
    <property type="entry name" value="WAP"/>
    <property type="match status" value="1"/>
</dbReference>
<dbReference type="PRINTS" id="PR00003">
    <property type="entry name" value="4DISULPHCORE"/>
</dbReference>
<feature type="domain" description="WAP" evidence="2">
    <location>
        <begin position="25"/>
        <end position="72"/>
    </location>
</feature>
<organism evidence="3 4">
    <name type="scientific">Phodopus roborovskii</name>
    <name type="common">Roborovski's desert hamster</name>
    <name type="synonym">Cricetulus roborovskii</name>
    <dbReference type="NCBI Taxonomy" id="109678"/>
    <lineage>
        <taxon>Eukaryota</taxon>
        <taxon>Metazoa</taxon>
        <taxon>Chordata</taxon>
        <taxon>Craniata</taxon>
        <taxon>Vertebrata</taxon>
        <taxon>Euteleostomi</taxon>
        <taxon>Mammalia</taxon>
        <taxon>Eutheria</taxon>
        <taxon>Euarchontoglires</taxon>
        <taxon>Glires</taxon>
        <taxon>Rodentia</taxon>
        <taxon>Myomorpha</taxon>
        <taxon>Muroidea</taxon>
        <taxon>Cricetidae</taxon>
        <taxon>Cricetinae</taxon>
        <taxon>Phodopus</taxon>
    </lineage>
</organism>
<gene>
    <name evidence="3" type="primary">Wfdc12</name>
    <name evidence="3" type="ORF">PHOROB_LOCUS838</name>
</gene>
<feature type="chain" id="PRO_5043987092" evidence="1">
    <location>
        <begin position="22"/>
        <end position="77"/>
    </location>
</feature>
<feature type="signal peptide" evidence="1">
    <location>
        <begin position="1"/>
        <end position="21"/>
    </location>
</feature>
<protein>
    <submittedName>
        <fullName evidence="3">Wfdc12 protein</fullName>
    </submittedName>
</protein>
<dbReference type="PROSITE" id="PS51390">
    <property type="entry name" value="WAP"/>
    <property type="match status" value="1"/>
</dbReference>
<comment type="caution">
    <text evidence="3">The sequence shown here is derived from an EMBL/GenBank/DDBJ whole genome shotgun (WGS) entry which is preliminary data.</text>
</comment>
<sequence>MQPGSVLVFSALLISSALVAGDRAKGEKEGVCPVDNVRCIRSEPPECHRDRNCEGPEKCCYLHCGFKCVQPEKTMEE</sequence>
<dbReference type="Pfam" id="PF00095">
    <property type="entry name" value="WAP"/>
    <property type="match status" value="1"/>
</dbReference>
<evidence type="ECO:0000313" key="3">
    <source>
        <dbReference type="EMBL" id="CAH6776834.1"/>
    </source>
</evidence>
<keyword evidence="1" id="KW-0732">Signal</keyword>
<dbReference type="SUPFAM" id="SSF57256">
    <property type="entry name" value="Elafin-like"/>
    <property type="match status" value="1"/>
</dbReference>
<name>A0AAU9YQ62_PHORO</name>